<dbReference type="GO" id="GO:0016491">
    <property type="term" value="F:oxidoreductase activity"/>
    <property type="evidence" value="ECO:0007669"/>
    <property type="project" value="InterPro"/>
</dbReference>
<dbReference type="PANTHER" id="PTHR43278:SF2">
    <property type="entry name" value="IRON-SULFUR FLAVOPROTEIN"/>
    <property type="match status" value="1"/>
</dbReference>
<evidence type="ECO:0000313" key="4">
    <source>
        <dbReference type="EMBL" id="TCL45333.1"/>
    </source>
</evidence>
<sequence>MRKNILVLTSSPRRGGNSDMLAMSFAKGAMEQGHEVSMVSVGHQQIGGCLACERCWKQGQRPCVRDDDMQAIFPALESADVCVLAAPLYFYNLPSQIVSVCDRLYPYYKDDCPRKLKIKESVLLMTAATDERDEFAGVENVYRILTDYLGWKDRGVLIADSVLDKGDIEQGDWLKQAFEMGKAI</sequence>
<dbReference type="InterPro" id="IPR005025">
    <property type="entry name" value="FMN_Rdtase-like_dom"/>
</dbReference>
<name>A0A9X8UM43_9FIRM</name>
<evidence type="ECO:0000313" key="5">
    <source>
        <dbReference type="Proteomes" id="UP000294682"/>
    </source>
</evidence>
<evidence type="ECO:0000259" key="3">
    <source>
        <dbReference type="Pfam" id="PF03358"/>
    </source>
</evidence>
<reference evidence="4 5" key="1">
    <citation type="submission" date="2019-03" db="EMBL/GenBank/DDBJ databases">
        <title>Genomic Encyclopedia of Type Strains, Phase IV (KMG-IV): sequencing the most valuable type-strain genomes for metagenomic binning, comparative biology and taxonomic classification.</title>
        <authorList>
            <person name="Goeker M."/>
        </authorList>
    </citation>
    <scope>NUCLEOTIDE SEQUENCE [LARGE SCALE GENOMIC DNA]</scope>
    <source>
        <strain evidence="4 5">DSM 100433</strain>
    </source>
</reference>
<evidence type="ECO:0000256" key="1">
    <source>
        <dbReference type="ARBA" id="ARBA00022630"/>
    </source>
</evidence>
<dbReference type="Gene3D" id="3.40.50.360">
    <property type="match status" value="1"/>
</dbReference>
<comment type="caution">
    <text evidence="4">The sequence shown here is derived from an EMBL/GenBank/DDBJ whole genome shotgun (WGS) entry which is preliminary data.</text>
</comment>
<keyword evidence="1" id="KW-0285">Flavoprotein</keyword>
<dbReference type="InterPro" id="IPR051796">
    <property type="entry name" value="ISF_SsuE-like"/>
</dbReference>
<feature type="domain" description="NADPH-dependent FMN reductase-like" evidence="3">
    <location>
        <begin position="4"/>
        <end position="111"/>
    </location>
</feature>
<keyword evidence="5" id="KW-1185">Reference proteome</keyword>
<gene>
    <name evidence="4" type="ORF">EDD78_101316</name>
</gene>
<evidence type="ECO:0000256" key="2">
    <source>
        <dbReference type="ARBA" id="ARBA00022643"/>
    </source>
</evidence>
<protein>
    <submittedName>
        <fullName evidence="4">NADPH-dependent FMN reductase</fullName>
    </submittedName>
</protein>
<dbReference type="Proteomes" id="UP000294682">
    <property type="component" value="Unassembled WGS sequence"/>
</dbReference>
<dbReference type="PANTHER" id="PTHR43278">
    <property type="entry name" value="NAD(P)H-DEPENDENT FMN-CONTAINING OXIDOREDUCTASE YWQN-RELATED"/>
    <property type="match status" value="1"/>
</dbReference>
<dbReference type="InterPro" id="IPR029039">
    <property type="entry name" value="Flavoprotein-like_sf"/>
</dbReference>
<dbReference type="RefSeq" id="WP_132083666.1">
    <property type="nucleotide sequence ID" value="NZ_SLUK01000001.1"/>
</dbReference>
<organism evidence="4 5">
    <name type="scientific">Harryflintia acetispora</name>
    <dbReference type="NCBI Taxonomy" id="1849041"/>
    <lineage>
        <taxon>Bacteria</taxon>
        <taxon>Bacillati</taxon>
        <taxon>Bacillota</taxon>
        <taxon>Clostridia</taxon>
        <taxon>Eubacteriales</taxon>
        <taxon>Oscillospiraceae</taxon>
        <taxon>Harryflintia</taxon>
    </lineage>
</organism>
<dbReference type="SUPFAM" id="SSF52218">
    <property type="entry name" value="Flavoproteins"/>
    <property type="match status" value="1"/>
</dbReference>
<dbReference type="Pfam" id="PF03358">
    <property type="entry name" value="FMN_red"/>
    <property type="match status" value="1"/>
</dbReference>
<keyword evidence="2" id="KW-0288">FMN</keyword>
<dbReference type="AlphaFoldDB" id="A0A9X8UM43"/>
<proteinExistence type="predicted"/>
<dbReference type="EMBL" id="SLUK01000001">
    <property type="protein sequence ID" value="TCL45333.1"/>
    <property type="molecule type" value="Genomic_DNA"/>
</dbReference>
<accession>A0A9X8UM43</accession>